<reference evidence="1 2" key="1">
    <citation type="submission" date="2019-03" db="EMBL/GenBank/DDBJ databases">
        <title>Single cell metagenomics reveals metabolic interactions within the superorganism composed of flagellate Streblomastix strix and complex community of Bacteroidetes bacteria on its surface.</title>
        <authorList>
            <person name="Treitli S.C."/>
            <person name="Kolisko M."/>
            <person name="Husnik F."/>
            <person name="Keeling P."/>
            <person name="Hampl V."/>
        </authorList>
    </citation>
    <scope>NUCLEOTIDE SEQUENCE [LARGE SCALE GENOMIC DNA]</scope>
    <source>
        <strain evidence="1">ST1C</strain>
    </source>
</reference>
<dbReference type="Proteomes" id="UP000324800">
    <property type="component" value="Unassembled WGS sequence"/>
</dbReference>
<sequence length="160" mass="18736">MRIQIQTQHIPGVSNKRTDVQNRLSTQGDYQVKKEILSALCQSWKITPTVDLFATGENKLVDRFVAIGEEEEESEWLNAFSRSWKEEIFWKDSPIPKNGKALIAQKKFKPKSIVISPRWLDQIRFKHLLTDCSRQYILGESFLILNQDKEMMKRKDMLPP</sequence>
<evidence type="ECO:0000313" key="2">
    <source>
        <dbReference type="Proteomes" id="UP000324800"/>
    </source>
</evidence>
<evidence type="ECO:0000313" key="1">
    <source>
        <dbReference type="EMBL" id="KAA6396710.1"/>
    </source>
</evidence>
<organism evidence="1 2">
    <name type="scientific">Streblomastix strix</name>
    <dbReference type="NCBI Taxonomy" id="222440"/>
    <lineage>
        <taxon>Eukaryota</taxon>
        <taxon>Metamonada</taxon>
        <taxon>Preaxostyla</taxon>
        <taxon>Oxymonadida</taxon>
        <taxon>Streblomastigidae</taxon>
        <taxon>Streblomastix</taxon>
    </lineage>
</organism>
<dbReference type="AlphaFoldDB" id="A0A5J4WP24"/>
<accession>A0A5J4WP24</accession>
<protein>
    <submittedName>
        <fullName evidence="1">Uncharacterized protein</fullName>
    </submittedName>
</protein>
<gene>
    <name evidence="1" type="ORF">EZS28_007763</name>
</gene>
<name>A0A5J4WP24_9EUKA</name>
<comment type="caution">
    <text evidence="1">The sequence shown here is derived from an EMBL/GenBank/DDBJ whole genome shotgun (WGS) entry which is preliminary data.</text>
</comment>
<dbReference type="EMBL" id="SNRW01001358">
    <property type="protein sequence ID" value="KAA6396710.1"/>
    <property type="molecule type" value="Genomic_DNA"/>
</dbReference>
<proteinExistence type="predicted"/>